<evidence type="ECO:0000256" key="6">
    <source>
        <dbReference type="SAM" id="MobiDB-lite"/>
    </source>
</evidence>
<dbReference type="PANTHER" id="PTHR32071:SF122">
    <property type="entry name" value="SIGMA FACTOR"/>
    <property type="match status" value="1"/>
</dbReference>
<organism evidence="8 9">
    <name type="scientific">Actinomycetospora rhizophila</name>
    <dbReference type="NCBI Taxonomy" id="1416876"/>
    <lineage>
        <taxon>Bacteria</taxon>
        <taxon>Bacillati</taxon>
        <taxon>Actinomycetota</taxon>
        <taxon>Actinomycetes</taxon>
        <taxon>Pseudonocardiales</taxon>
        <taxon>Pseudonocardiaceae</taxon>
        <taxon>Actinomycetospora</taxon>
    </lineage>
</organism>
<keyword evidence="1" id="KW-0547">Nucleotide-binding</keyword>
<name>A0ABV9Z9Y2_9PSEU</name>
<evidence type="ECO:0000256" key="2">
    <source>
        <dbReference type="ARBA" id="ARBA00022840"/>
    </source>
</evidence>
<dbReference type="InterPro" id="IPR058031">
    <property type="entry name" value="AAA_lid_NorR"/>
</dbReference>
<dbReference type="InterPro" id="IPR002197">
    <property type="entry name" value="HTH_Fis"/>
</dbReference>
<evidence type="ECO:0000313" key="8">
    <source>
        <dbReference type="EMBL" id="MFC5137286.1"/>
    </source>
</evidence>
<keyword evidence="5" id="KW-0804">Transcription</keyword>
<dbReference type="Gene3D" id="3.30.450.40">
    <property type="match status" value="1"/>
</dbReference>
<accession>A0ABV9Z9Y2</accession>
<keyword evidence="2" id="KW-0067">ATP-binding</keyword>
<dbReference type="Pfam" id="PF02954">
    <property type="entry name" value="HTH_8"/>
    <property type="match status" value="1"/>
</dbReference>
<dbReference type="PANTHER" id="PTHR32071">
    <property type="entry name" value="TRANSCRIPTIONAL REGULATORY PROTEIN"/>
    <property type="match status" value="1"/>
</dbReference>
<proteinExistence type="predicted"/>
<dbReference type="InterPro" id="IPR003018">
    <property type="entry name" value="GAF"/>
</dbReference>
<evidence type="ECO:0000256" key="3">
    <source>
        <dbReference type="ARBA" id="ARBA00023015"/>
    </source>
</evidence>
<dbReference type="Gene3D" id="3.40.50.300">
    <property type="entry name" value="P-loop containing nucleotide triphosphate hydrolases"/>
    <property type="match status" value="1"/>
</dbReference>
<evidence type="ECO:0000256" key="5">
    <source>
        <dbReference type="ARBA" id="ARBA00023163"/>
    </source>
</evidence>
<reference evidence="9" key="1">
    <citation type="journal article" date="2019" name="Int. J. Syst. Evol. Microbiol.">
        <title>The Global Catalogue of Microorganisms (GCM) 10K type strain sequencing project: providing services to taxonomists for standard genome sequencing and annotation.</title>
        <authorList>
            <consortium name="The Broad Institute Genomics Platform"/>
            <consortium name="The Broad Institute Genome Sequencing Center for Infectious Disease"/>
            <person name="Wu L."/>
            <person name="Ma J."/>
        </authorList>
    </citation>
    <scope>NUCLEOTIDE SEQUENCE [LARGE SCALE GENOMIC DNA]</scope>
    <source>
        <strain evidence="9">XZYJ18</strain>
    </source>
</reference>
<dbReference type="PROSITE" id="PS50045">
    <property type="entry name" value="SIGMA54_INTERACT_4"/>
    <property type="match status" value="1"/>
</dbReference>
<dbReference type="InterPro" id="IPR002078">
    <property type="entry name" value="Sigma_54_int"/>
</dbReference>
<dbReference type="SUPFAM" id="SSF46689">
    <property type="entry name" value="Homeodomain-like"/>
    <property type="match status" value="1"/>
</dbReference>
<keyword evidence="3" id="KW-0805">Transcription regulation</keyword>
<dbReference type="PRINTS" id="PR01590">
    <property type="entry name" value="HTHFIS"/>
</dbReference>
<evidence type="ECO:0000256" key="4">
    <source>
        <dbReference type="ARBA" id="ARBA00023125"/>
    </source>
</evidence>
<dbReference type="Pfam" id="PF01590">
    <property type="entry name" value="GAF"/>
    <property type="match status" value="1"/>
</dbReference>
<evidence type="ECO:0000256" key="1">
    <source>
        <dbReference type="ARBA" id="ARBA00022741"/>
    </source>
</evidence>
<comment type="caution">
    <text evidence="8">The sequence shown here is derived from an EMBL/GenBank/DDBJ whole genome shotgun (WGS) entry which is preliminary data.</text>
</comment>
<dbReference type="RefSeq" id="WP_378019491.1">
    <property type="nucleotide sequence ID" value="NZ_JBHSKG010000001.1"/>
</dbReference>
<protein>
    <submittedName>
        <fullName evidence="8">Sigma-54-dependent Fis family transcriptional regulator</fullName>
    </submittedName>
</protein>
<dbReference type="InterPro" id="IPR027417">
    <property type="entry name" value="P-loop_NTPase"/>
</dbReference>
<sequence length="621" mass="64432">MDGRAQSALGRAREFFVDRGSVSASGIVRPEIVDSWERSRNAGVDATQLDLPYEPDLDFDGSLSNCARPVLDDLAERLSGMSVAVVLTDADGRVLERRVGEGELQRRLDAISLAPGFSYAEEFAGTNGVGTSLESAIPALVVGAEHFSERLQAFACAGAPVRGPDGALAGILDVTCLRSEANDLMRFLAQQAATDIEDVLRERGGVGIRRVMAAFRATCARTAGPVLALTDDLVMVNRAARGLSTLDQERVTARALELGVGGRPHQDRVLLAGGPARLMITPVPAERPVGVVVEVVPSRSSLRLAGGDDASRNSSSRTGELPAPPPNSGSSSAWFPPPPSSVERPLPGLAGDSRPWRTVAGALRAAAGAARSTVVLGEPGTGKAAAVRAAHGEVRPGARWVTVDGADPEAAVTLAGYAAEATTAGAGAATVVVRHTEALDPAGVGALTALLEQVPPSWWVVGLITAERAPEGGPLGGMLAGFATSVLVEPLRRRPDDVPLIAAALLARLAPSRRARCTPETAALLTGARWPGNVTQLAGVLRRALAARPAGDVEAADLPAEFAVSGTRRRLTPLETAERDLIVSALVEANGNRSQAASALGIGRATLYRRLRAFGITDVGR</sequence>
<dbReference type="InterPro" id="IPR009057">
    <property type="entry name" value="Homeodomain-like_sf"/>
</dbReference>
<keyword evidence="9" id="KW-1185">Reference proteome</keyword>
<dbReference type="EMBL" id="JBHSKG010000001">
    <property type="protein sequence ID" value="MFC5137286.1"/>
    <property type="molecule type" value="Genomic_DNA"/>
</dbReference>
<dbReference type="InterPro" id="IPR029016">
    <property type="entry name" value="GAF-like_dom_sf"/>
</dbReference>
<gene>
    <name evidence="8" type="ORF">ACFPK1_03530</name>
</gene>
<feature type="domain" description="Sigma-54 factor interaction" evidence="7">
    <location>
        <begin position="485"/>
        <end position="546"/>
    </location>
</feature>
<dbReference type="SUPFAM" id="SSF55781">
    <property type="entry name" value="GAF domain-like"/>
    <property type="match status" value="1"/>
</dbReference>
<dbReference type="Pfam" id="PF25601">
    <property type="entry name" value="AAA_lid_14"/>
    <property type="match status" value="1"/>
</dbReference>
<dbReference type="Gene3D" id="1.10.10.60">
    <property type="entry name" value="Homeodomain-like"/>
    <property type="match status" value="1"/>
</dbReference>
<dbReference type="Proteomes" id="UP001596175">
    <property type="component" value="Unassembled WGS sequence"/>
</dbReference>
<feature type="region of interest" description="Disordered" evidence="6">
    <location>
        <begin position="303"/>
        <end position="352"/>
    </location>
</feature>
<evidence type="ECO:0000313" key="9">
    <source>
        <dbReference type="Proteomes" id="UP001596175"/>
    </source>
</evidence>
<evidence type="ECO:0000259" key="7">
    <source>
        <dbReference type="PROSITE" id="PS50045"/>
    </source>
</evidence>
<dbReference type="Gene3D" id="1.10.8.60">
    <property type="match status" value="1"/>
</dbReference>
<keyword evidence="4" id="KW-0238">DNA-binding</keyword>
<dbReference type="SUPFAM" id="SSF52540">
    <property type="entry name" value="P-loop containing nucleoside triphosphate hydrolases"/>
    <property type="match status" value="1"/>
</dbReference>